<dbReference type="RefSeq" id="WP_014354595.1">
    <property type="nucleotide sequence ID" value="NC_016894.1"/>
</dbReference>
<dbReference type="PANTHER" id="PTHR31367">
    <property type="entry name" value="CYTOSOLIC 5'-NUCLEOTIDASE 1 FAMILY MEMBER"/>
    <property type="match status" value="1"/>
</dbReference>
<dbReference type="Proteomes" id="UP000007177">
    <property type="component" value="Chromosome"/>
</dbReference>
<dbReference type="GO" id="GO:0008253">
    <property type="term" value="F:5'-nucleotidase activity"/>
    <property type="evidence" value="ECO:0007669"/>
    <property type="project" value="UniProtKB-EC"/>
</dbReference>
<dbReference type="GO" id="GO:0009117">
    <property type="term" value="P:nucleotide metabolic process"/>
    <property type="evidence" value="ECO:0007669"/>
    <property type="project" value="InterPro"/>
</dbReference>
<dbReference type="GO" id="GO:0000166">
    <property type="term" value="F:nucleotide binding"/>
    <property type="evidence" value="ECO:0007669"/>
    <property type="project" value="InterPro"/>
</dbReference>
<dbReference type="eggNOG" id="ENOG502Z7TB">
    <property type="taxonomic scope" value="Bacteria"/>
</dbReference>
<evidence type="ECO:0000313" key="1">
    <source>
        <dbReference type="EMBL" id="AFA46991.1"/>
    </source>
</evidence>
<dbReference type="PANTHER" id="PTHR31367:SF5">
    <property type="entry name" value="CYTOSOLIC 5'-NUCLEOTIDASE 1A"/>
    <property type="match status" value="1"/>
</dbReference>
<dbReference type="GO" id="GO:0005737">
    <property type="term" value="C:cytoplasm"/>
    <property type="evidence" value="ECO:0007669"/>
    <property type="project" value="InterPro"/>
</dbReference>
<proteinExistence type="predicted"/>
<dbReference type="Pfam" id="PF06189">
    <property type="entry name" value="5-nucleotidase"/>
    <property type="match status" value="1"/>
</dbReference>
<reference evidence="2" key="1">
    <citation type="submission" date="2011-07" db="EMBL/GenBank/DDBJ databases">
        <title>Complete genome sequence of Acetobacterium woodii.</title>
        <authorList>
            <person name="Poehlein A."/>
            <person name="Schmidt S."/>
            <person name="Kaster A.-K."/>
            <person name="Goenrich M."/>
            <person name="Vollmers J."/>
            <person name="Thuermer A."/>
            <person name="Gottschalk G."/>
            <person name="Thauer R.K."/>
            <person name="Daniel R."/>
            <person name="Mueller V."/>
        </authorList>
    </citation>
    <scope>NUCLEOTIDE SEQUENCE [LARGE SCALE GENOMIC DNA]</scope>
    <source>
        <strain evidence="2">ATCC 29683 / DSM 1030 / JCM 2381 / KCTC 1655 / WB1</strain>
    </source>
</reference>
<organism evidence="1 2">
    <name type="scientific">Acetobacterium woodii (strain ATCC 29683 / DSM 1030 / JCM 2381 / KCTC 1655 / WB1)</name>
    <dbReference type="NCBI Taxonomy" id="931626"/>
    <lineage>
        <taxon>Bacteria</taxon>
        <taxon>Bacillati</taxon>
        <taxon>Bacillota</taxon>
        <taxon>Clostridia</taxon>
        <taxon>Eubacteriales</taxon>
        <taxon>Eubacteriaceae</taxon>
        <taxon>Acetobacterium</taxon>
    </lineage>
</organism>
<sequence length="336" mass="37533">MHKFENCLVVGISSRALFDLEAENRIFDQEGVEAYTKYQIDHESDLLKPGTGFALIKALLELNEIGSAERKTEIIVMSRNNADSSLRIFNSIKHYNLDITRAALVSGAQLAPYLAAFNTDLFLSANEEDVQEAINAGIAAGIIYTKHLAVKEIKAIEQIRIAFDGDAVLFSDESEQIYKSQGIEAFQANEIKNARNPLHEGPFAKFLKTISKIQKEFDKSQAPIRTALVTARNAPAHERVIRTLRAWDVRIDEAFFLGGMSKQEVLKAFGAHIYFDDQAIHTDATAEFVPSARVPYKNNEQLSNPEAERLCEPQKRIEQGTMTVKTMSAGEVLKPE</sequence>
<dbReference type="GO" id="GO:0000287">
    <property type="term" value="F:magnesium ion binding"/>
    <property type="evidence" value="ECO:0007669"/>
    <property type="project" value="InterPro"/>
</dbReference>
<dbReference type="STRING" id="931626.Awo_c01820"/>
<protein>
    <submittedName>
        <fullName evidence="1">5'-nucleotidase</fullName>
        <ecNumber evidence="1">3.1.3.5</ecNumber>
    </submittedName>
</protein>
<dbReference type="OrthoDB" id="9778569at2"/>
<keyword evidence="1" id="KW-0378">Hydrolase</keyword>
<gene>
    <name evidence="1" type="ordered locus">Awo_c01820</name>
</gene>
<dbReference type="KEGG" id="awo:Awo_c01820"/>
<reference evidence="1 2" key="2">
    <citation type="journal article" date="2012" name="PLoS ONE">
        <title>An ancient pathway combining carbon dioxide fixation with the generation and utilization of a sodium ion gradient for ATP synthesis.</title>
        <authorList>
            <person name="Poehlein A."/>
            <person name="Schmidt S."/>
            <person name="Kaster A.K."/>
            <person name="Goenrich M."/>
            <person name="Vollmers J."/>
            <person name="Thurmer A."/>
            <person name="Bertsch J."/>
            <person name="Schuchmann K."/>
            <person name="Voigt B."/>
            <person name="Hecker M."/>
            <person name="Daniel R."/>
            <person name="Thauer R.K."/>
            <person name="Gottschalk G."/>
            <person name="Muller V."/>
        </authorList>
    </citation>
    <scope>NUCLEOTIDE SEQUENCE [LARGE SCALE GENOMIC DNA]</scope>
    <source>
        <strain evidence="2">ATCC 29683 / DSM 1030 / JCM 2381 / KCTC 1655 / WB1</strain>
    </source>
</reference>
<accession>H6LFP6</accession>
<dbReference type="AlphaFoldDB" id="H6LFP6"/>
<dbReference type="InterPro" id="IPR010394">
    <property type="entry name" value="5-nucleotidase"/>
</dbReference>
<dbReference type="HOGENOM" id="CLU_060123_0_0_9"/>
<dbReference type="EC" id="3.1.3.5" evidence="1"/>
<dbReference type="EMBL" id="CP002987">
    <property type="protein sequence ID" value="AFA46991.1"/>
    <property type="molecule type" value="Genomic_DNA"/>
</dbReference>
<name>H6LFP6_ACEWD</name>
<keyword evidence="2" id="KW-1185">Reference proteome</keyword>
<evidence type="ECO:0000313" key="2">
    <source>
        <dbReference type="Proteomes" id="UP000007177"/>
    </source>
</evidence>